<evidence type="ECO:0000313" key="3">
    <source>
        <dbReference type="Proteomes" id="UP000245890"/>
    </source>
</evidence>
<reference evidence="2 3" key="1">
    <citation type="submission" date="2018-05" db="EMBL/GenBank/DDBJ databases">
        <title>Description of Sphingomonas pokkalii sp nov, isolated from the rhizosphere of saline tolerant pokkali rice and its draft genome analysis.</title>
        <authorList>
            <person name="Menon R."/>
            <person name="Kumari S."/>
            <person name="Rameshkumar N."/>
        </authorList>
    </citation>
    <scope>NUCLEOTIDE SEQUENCE [LARGE SCALE GENOMIC DNA]</scope>
    <source>
        <strain evidence="2 3">L3B27</strain>
    </source>
</reference>
<dbReference type="Pfam" id="PF00483">
    <property type="entry name" value="NTP_transferase"/>
    <property type="match status" value="1"/>
</dbReference>
<accession>A0A2U0SFP3</accession>
<dbReference type="AlphaFoldDB" id="A0A2U0SFP3"/>
<dbReference type="PANTHER" id="PTHR47183:SF1">
    <property type="entry name" value="GLUCOSE-1-PHOSPHATE CYTIDYLYLTRANSFERASE"/>
    <property type="match status" value="1"/>
</dbReference>
<proteinExistence type="predicted"/>
<dbReference type="EMBL" id="QENQ01000001">
    <property type="protein sequence ID" value="PVX30160.1"/>
    <property type="molecule type" value="Genomic_DNA"/>
</dbReference>
<dbReference type="SUPFAM" id="SSF53448">
    <property type="entry name" value="Nucleotide-diphospho-sugar transferases"/>
    <property type="match status" value="1"/>
</dbReference>
<dbReference type="Gene3D" id="3.90.550.10">
    <property type="entry name" value="Spore Coat Polysaccharide Biosynthesis Protein SpsA, Chain A"/>
    <property type="match status" value="1"/>
</dbReference>
<dbReference type="InterPro" id="IPR013446">
    <property type="entry name" value="G1P_cyt_trans-like"/>
</dbReference>
<evidence type="ECO:0000259" key="1">
    <source>
        <dbReference type="Pfam" id="PF00483"/>
    </source>
</evidence>
<dbReference type="PANTHER" id="PTHR47183">
    <property type="entry name" value="GLUCOSE-1-PHOSPHATE CYTIDYLYLTRANSFERASE-RELATED"/>
    <property type="match status" value="1"/>
</dbReference>
<dbReference type="CDD" id="cd02524">
    <property type="entry name" value="G1P_cytidylyltransferase"/>
    <property type="match status" value="1"/>
</dbReference>
<sequence length="256" mass="28793">MTKAVILAGGLGTRLGEETSVRPKPMVDIGGMPIIWHIMKIYSHHGVNDFVICLGYKGYMIKEYFANYFLHTADVTIDLANNKMEVHQNWSEPWRVTLVETGASTMTGGRLKAVRNHLDEGEPFCFTYGDGVSDVDITRQLEFHRQHGRKVTITAVAPPGRFGALEFDGDLVRSFREKPDGDGALINGGFFIADPSVIDLIDAPETIWEREPLEKLAANGDLVAYRHDGFWQPMDTLRDKHHLEELWAAGAPWKVW</sequence>
<dbReference type="InterPro" id="IPR046981">
    <property type="entry name" value="G1P_cyt_trans"/>
</dbReference>
<dbReference type="InterPro" id="IPR005835">
    <property type="entry name" value="NTP_transferase_dom"/>
</dbReference>
<evidence type="ECO:0000313" key="2">
    <source>
        <dbReference type="EMBL" id="PVX30160.1"/>
    </source>
</evidence>
<dbReference type="OrthoDB" id="9814110at2"/>
<protein>
    <submittedName>
        <fullName evidence="2">Glucose-1-phosphate cytidylyltransferase</fullName>
    </submittedName>
</protein>
<feature type="domain" description="Nucleotidyl transferase" evidence="1">
    <location>
        <begin position="3"/>
        <end position="201"/>
    </location>
</feature>
<keyword evidence="2" id="KW-0548">Nucleotidyltransferase</keyword>
<dbReference type="Proteomes" id="UP000245890">
    <property type="component" value="Unassembled WGS sequence"/>
</dbReference>
<comment type="caution">
    <text evidence="2">The sequence shown here is derived from an EMBL/GenBank/DDBJ whole genome shotgun (WGS) entry which is preliminary data.</text>
</comment>
<dbReference type="GO" id="GO:0047343">
    <property type="term" value="F:glucose-1-phosphate cytidylyltransferase activity"/>
    <property type="evidence" value="ECO:0007669"/>
    <property type="project" value="InterPro"/>
</dbReference>
<dbReference type="RefSeq" id="WP_116469574.1">
    <property type="nucleotide sequence ID" value="NZ_QENQ01000001.1"/>
</dbReference>
<dbReference type="InterPro" id="IPR029044">
    <property type="entry name" value="Nucleotide-diphossugar_trans"/>
</dbReference>
<organism evidence="2 3">
    <name type="scientific">Sphingomonas pokkalii</name>
    <dbReference type="NCBI Taxonomy" id="2175090"/>
    <lineage>
        <taxon>Bacteria</taxon>
        <taxon>Pseudomonadati</taxon>
        <taxon>Pseudomonadota</taxon>
        <taxon>Alphaproteobacteria</taxon>
        <taxon>Sphingomonadales</taxon>
        <taxon>Sphingomonadaceae</taxon>
        <taxon>Sphingomonas</taxon>
    </lineage>
</organism>
<dbReference type="NCBIfam" id="TIGR02623">
    <property type="entry name" value="G1P_cyt_trans"/>
    <property type="match status" value="1"/>
</dbReference>
<name>A0A2U0SFP3_9SPHN</name>
<gene>
    <name evidence="2" type="primary">rfbF</name>
    <name evidence="2" type="ORF">DD559_13135</name>
</gene>
<keyword evidence="3" id="KW-1185">Reference proteome</keyword>
<dbReference type="GO" id="GO:0009243">
    <property type="term" value="P:O antigen biosynthetic process"/>
    <property type="evidence" value="ECO:0007669"/>
    <property type="project" value="InterPro"/>
</dbReference>
<keyword evidence="2" id="KW-0808">Transferase</keyword>